<evidence type="ECO:0000259" key="2">
    <source>
        <dbReference type="PROSITE" id="PS50011"/>
    </source>
</evidence>
<feature type="compositionally biased region" description="Low complexity" evidence="1">
    <location>
        <begin position="883"/>
        <end position="904"/>
    </location>
</feature>
<feature type="compositionally biased region" description="Polar residues" evidence="1">
    <location>
        <begin position="873"/>
        <end position="882"/>
    </location>
</feature>
<feature type="compositionally biased region" description="Gly residues" evidence="1">
    <location>
        <begin position="64"/>
        <end position="75"/>
    </location>
</feature>
<dbReference type="InterPro" id="IPR011989">
    <property type="entry name" value="ARM-like"/>
</dbReference>
<dbReference type="GO" id="GO:0004672">
    <property type="term" value="F:protein kinase activity"/>
    <property type="evidence" value="ECO:0007669"/>
    <property type="project" value="InterPro"/>
</dbReference>
<comment type="caution">
    <text evidence="3">The sequence shown here is derived from an EMBL/GenBank/DDBJ whole genome shotgun (WGS) entry which is preliminary data.</text>
</comment>
<evidence type="ECO:0000256" key="1">
    <source>
        <dbReference type="SAM" id="MobiDB-lite"/>
    </source>
</evidence>
<dbReference type="InterPro" id="IPR051177">
    <property type="entry name" value="CIK-Related_Protein"/>
</dbReference>
<evidence type="ECO:0000313" key="4">
    <source>
        <dbReference type="Proteomes" id="UP001140513"/>
    </source>
</evidence>
<feature type="region of interest" description="Disordered" evidence="1">
    <location>
        <begin position="722"/>
        <end position="980"/>
    </location>
</feature>
<reference evidence="3" key="1">
    <citation type="submission" date="2022-10" db="EMBL/GenBank/DDBJ databases">
        <title>Tapping the CABI collections for fungal endophytes: first genome assemblies for Collariella, Neodidymelliopsis, Ascochyta clinopodiicola, Didymella pomorum, Didymosphaeria variabile, Neocosmospora piperis and Neocucurbitaria cava.</title>
        <authorList>
            <person name="Hill R."/>
        </authorList>
    </citation>
    <scope>NUCLEOTIDE SEQUENCE</scope>
    <source>
        <strain evidence="3">IMI 356815</strain>
    </source>
</reference>
<dbReference type="Gene3D" id="1.25.10.10">
    <property type="entry name" value="Leucine-rich Repeat Variant"/>
    <property type="match status" value="1"/>
</dbReference>
<dbReference type="GeneID" id="80909769"/>
<proteinExistence type="predicted"/>
<gene>
    <name evidence="3" type="primary">ppk32</name>
    <name evidence="3" type="ORF">N0V89_006239</name>
</gene>
<dbReference type="GO" id="GO:0005524">
    <property type="term" value="F:ATP binding"/>
    <property type="evidence" value="ECO:0007669"/>
    <property type="project" value="InterPro"/>
</dbReference>
<dbReference type="Pfam" id="PF00069">
    <property type="entry name" value="Pkinase"/>
    <property type="match status" value="1"/>
</dbReference>
<dbReference type="SUPFAM" id="SSF56112">
    <property type="entry name" value="Protein kinase-like (PK-like)"/>
    <property type="match status" value="1"/>
</dbReference>
<dbReference type="Proteomes" id="UP001140513">
    <property type="component" value="Unassembled WGS sequence"/>
</dbReference>
<dbReference type="InterPro" id="IPR016024">
    <property type="entry name" value="ARM-type_fold"/>
</dbReference>
<dbReference type="PANTHER" id="PTHR12984:SF6">
    <property type="entry name" value="SCY1-LIKE PROTEIN 2"/>
    <property type="match status" value="1"/>
</dbReference>
<name>A0A9W9CBZ5_9PLEO</name>
<dbReference type="PANTHER" id="PTHR12984">
    <property type="entry name" value="SCY1-RELATED S/T PROTEIN KINASE-LIKE"/>
    <property type="match status" value="1"/>
</dbReference>
<feature type="compositionally biased region" description="Low complexity" evidence="1">
    <location>
        <begin position="732"/>
        <end position="754"/>
    </location>
</feature>
<feature type="compositionally biased region" description="Polar residues" evidence="1">
    <location>
        <begin position="796"/>
        <end position="806"/>
    </location>
</feature>
<dbReference type="Gene3D" id="1.10.510.10">
    <property type="entry name" value="Transferase(Phosphotransferase) domain 1"/>
    <property type="match status" value="1"/>
</dbReference>
<dbReference type="CDD" id="cd14011">
    <property type="entry name" value="PK_SCY1_like"/>
    <property type="match status" value="1"/>
</dbReference>
<dbReference type="SUPFAM" id="SSF48371">
    <property type="entry name" value="ARM repeat"/>
    <property type="match status" value="1"/>
</dbReference>
<dbReference type="PROSITE" id="PS50011">
    <property type="entry name" value="PROTEIN_KINASE_DOM"/>
    <property type="match status" value="1"/>
</dbReference>
<dbReference type="RefSeq" id="XP_056072276.1">
    <property type="nucleotide sequence ID" value="XM_056215009.1"/>
</dbReference>
<accession>A0A9W9CBZ5</accession>
<protein>
    <submittedName>
        <fullName evidence="3">Protein kinase domain-containing protein ppk32</fullName>
    </submittedName>
</protein>
<organism evidence="3 4">
    <name type="scientific">Didymosphaeria variabile</name>
    <dbReference type="NCBI Taxonomy" id="1932322"/>
    <lineage>
        <taxon>Eukaryota</taxon>
        <taxon>Fungi</taxon>
        <taxon>Dikarya</taxon>
        <taxon>Ascomycota</taxon>
        <taxon>Pezizomycotina</taxon>
        <taxon>Dothideomycetes</taxon>
        <taxon>Pleosporomycetidae</taxon>
        <taxon>Pleosporales</taxon>
        <taxon>Massarineae</taxon>
        <taxon>Didymosphaeriaceae</taxon>
        <taxon>Didymosphaeria</taxon>
    </lineage>
</organism>
<dbReference type="AlphaFoldDB" id="A0A9W9CBZ5"/>
<feature type="domain" description="Protein kinase" evidence="2">
    <location>
        <begin position="1"/>
        <end position="355"/>
    </location>
</feature>
<keyword evidence="3" id="KW-0808">Transferase</keyword>
<dbReference type="InterPro" id="IPR011009">
    <property type="entry name" value="Kinase-like_dom_sf"/>
</dbReference>
<feature type="region of interest" description="Disordered" evidence="1">
    <location>
        <begin position="62"/>
        <end position="81"/>
    </location>
</feature>
<dbReference type="OrthoDB" id="79687at2759"/>
<dbReference type="EMBL" id="JAPEUX010000004">
    <property type="protein sequence ID" value="KAJ4354502.1"/>
    <property type="molecule type" value="Genomic_DNA"/>
</dbReference>
<dbReference type="InterPro" id="IPR000719">
    <property type="entry name" value="Prot_kinase_dom"/>
</dbReference>
<dbReference type="SMART" id="SM00220">
    <property type="entry name" value="S_TKc"/>
    <property type="match status" value="1"/>
</dbReference>
<sequence>MFSKFASDLSKSFNSNITNNYSLSQEPTSFSGPWKIYDAKGKKTKKAVSVFIFEKKSLEPPGGASLGGRSSGGSGLKRAHEEVVERLKKEASSLARLRHPSVLELVEPVEDTRGGGLMFATEPVTASLAGLLQEKDEQEKAGSVGGRRSRYVIEEENGQKRRRELEIDELEIQKGLLQVAKALEFLHESAGLVHANLTPEAIFVNAKSDWKISGLSFSTPPDNSTKATSVSPISLSEVLNYDARLPAYVQLNLDYTSPDFVMDGNVTPAADMFSLGMLIIALYNSPHKSPMEFHGSTSSYKRAFSVQSSVPNRTNNFMSSQPMPRDVVTGVLDRLITRRPAQRINAREFQQAQYFDNILVSTIRFLDSLPAKTPNEKQQFLRGLPRILKEFPKSVMEKKVLPALLEETKDRELLALVLQNCFKIIQMLPAGKRAFTEKVIPKLRETFLAPSKGPAQERDSLKEAGLMVLLENISVAAENCGGKEFKDDILPIVNYALESPTHSLVDAALRTLPVVLPILDFSTIKNELFPVIATIFAKTSSMGIKIRGLEAFRTLCGGGGDEQDGFQGDGLTGVVEAAKPKSNVSILDKYTIQEKVVPLLKGIKTKEPAVMMAALDVFKAIGPQVDSDFLAVDILPILWQFSLGPLLNLNQFQAYMMQIKSLSARVENEQTRKLQELGASNAPATSRNEFMSFGGLPAANGLDITNGDGGSDFEALVRGNQGATTGTDMLGSDPWANAPASASSSSMLPSRPAANRVGSARNASPAPAFSWSTPPVSPPPTNLTAPQAQGGLRTITPDSSMNSLNSAFPAMAPANPGIGSSFPQNQQRPALGMGGTMSPTTTTPSYTTQSSGIDWSKASGSSSLSSNPWSSSGTTPNTAGSLSSFSMASPPAQSQAQQSNPYSSFSIAPPPIKATNSFGIPPPPSTGNTFSLAPPPSMGARANSGMSMNSMASRMAQPPNQQQQKPSSTPSWGSGGDSLI</sequence>
<keyword evidence="4" id="KW-1185">Reference proteome</keyword>
<keyword evidence="3" id="KW-0418">Kinase</keyword>
<evidence type="ECO:0000313" key="3">
    <source>
        <dbReference type="EMBL" id="KAJ4354502.1"/>
    </source>
</evidence>
<dbReference type="Gene3D" id="3.30.200.20">
    <property type="entry name" value="Phosphorylase Kinase, domain 1"/>
    <property type="match status" value="1"/>
</dbReference>
<feature type="compositionally biased region" description="Low complexity" evidence="1">
    <location>
        <begin position="836"/>
        <end position="872"/>
    </location>
</feature>
<feature type="compositionally biased region" description="Low complexity" evidence="1">
    <location>
        <begin position="940"/>
        <end position="971"/>
    </location>
</feature>